<evidence type="ECO:0000313" key="1">
    <source>
        <dbReference type="EMBL" id="KAA8907705.1"/>
    </source>
</evidence>
<dbReference type="Proteomes" id="UP000449547">
    <property type="component" value="Unassembled WGS sequence"/>
</dbReference>
<evidence type="ECO:0008006" key="3">
    <source>
        <dbReference type="Google" id="ProtNLM"/>
    </source>
</evidence>
<dbReference type="AlphaFoldDB" id="A0A642V4K9"/>
<evidence type="ECO:0000313" key="2">
    <source>
        <dbReference type="Proteomes" id="UP000449547"/>
    </source>
</evidence>
<dbReference type="RefSeq" id="XP_034014711.1">
    <property type="nucleotide sequence ID" value="XM_034156735.1"/>
</dbReference>
<reference evidence="1 2" key="1">
    <citation type="submission" date="2019-07" db="EMBL/GenBank/DDBJ databases">
        <title>Genome assembly of two rare yeast pathogens: Diutina rugosa and Trichomonascus ciferrii.</title>
        <authorList>
            <person name="Mixao V."/>
            <person name="Saus E."/>
            <person name="Hansen A."/>
            <person name="Lass-Flor C."/>
            <person name="Gabaldon T."/>
        </authorList>
    </citation>
    <scope>NUCLEOTIDE SEQUENCE [LARGE SCALE GENOMIC DNA]</scope>
    <source>
        <strain evidence="1 2">CBS 613</strain>
    </source>
</reference>
<dbReference type="SUPFAM" id="SSF81383">
    <property type="entry name" value="F-box domain"/>
    <property type="match status" value="1"/>
</dbReference>
<sequence>MEDRFLEACDKLYNKFKEDVQANDVPERRQLVQRLTVQLRRLVLDVEDLIPDLEDSHISQAKRRKHNDTEDAAPQDSLPVKKSIFDRTHNWFNDSTWKDICSFLQQDDVLRLSVTSKRMRQICIDQRMSRVYLHKRYAPLTSHRFLIVPDYILVESWSIPFTTIVFDGLTELRVKVLANVFPKANFIDLTGRVSTVFLNLERPTLNHLTIGIHQLHHLRGKPPCKQIHVNCYHRPVSKVFSTFANTHLNTLQLSCVREEDSGLGSGQVSVDKLIVYGPMNPAIAKSVIWEKVRALHFEYTTKCPSIAAYLNNLSALSISVNVPPTYLDSRSNSIPLLSVPFLTNLDSVNLRWLKLHVVWQPILEDVIPLVVRFPLLQVFDLECSSYSSPFWPDLIAHKCLVERRTHLPNCFVVDDDGKFLAKALFKSLHLLHKVTVGTDSFIRDNGRIVCQLE</sequence>
<proteinExistence type="predicted"/>
<gene>
    <name evidence="1" type="ORF">DIURU_000392</name>
</gene>
<dbReference type="VEuPathDB" id="FungiDB:DIURU_000392"/>
<dbReference type="EMBL" id="SWFT01000019">
    <property type="protein sequence ID" value="KAA8907705.1"/>
    <property type="molecule type" value="Genomic_DNA"/>
</dbReference>
<accession>A0A642V4K9</accession>
<comment type="caution">
    <text evidence="1">The sequence shown here is derived from an EMBL/GenBank/DDBJ whole genome shotgun (WGS) entry which is preliminary data.</text>
</comment>
<dbReference type="GeneID" id="54779045"/>
<protein>
    <recommendedName>
        <fullName evidence="3">F-box domain-containing protein</fullName>
    </recommendedName>
</protein>
<name>A0A642V4K9_DIURU</name>
<organism evidence="1 2">
    <name type="scientific">Diutina rugosa</name>
    <name type="common">Yeast</name>
    <name type="synonym">Candida rugosa</name>
    <dbReference type="NCBI Taxonomy" id="5481"/>
    <lineage>
        <taxon>Eukaryota</taxon>
        <taxon>Fungi</taxon>
        <taxon>Dikarya</taxon>
        <taxon>Ascomycota</taxon>
        <taxon>Saccharomycotina</taxon>
        <taxon>Pichiomycetes</taxon>
        <taxon>Debaryomycetaceae</taxon>
        <taxon>Diutina</taxon>
    </lineage>
</organism>
<dbReference type="InterPro" id="IPR036047">
    <property type="entry name" value="F-box-like_dom_sf"/>
</dbReference>
<keyword evidence="2" id="KW-1185">Reference proteome</keyword>